<evidence type="ECO:0008006" key="5">
    <source>
        <dbReference type="Google" id="ProtNLM"/>
    </source>
</evidence>
<dbReference type="STRING" id="1235802.C823_02126"/>
<dbReference type="InterPro" id="IPR007345">
    <property type="entry name" value="Polysacch_pyruvyl_Trfase"/>
</dbReference>
<dbReference type="HOGENOM" id="CLU_429439_0_0_9"/>
<dbReference type="GO" id="GO:0008081">
    <property type="term" value="F:phosphoric diester hydrolase activity"/>
    <property type="evidence" value="ECO:0007669"/>
    <property type="project" value="InterPro"/>
</dbReference>
<organism evidence="3 4">
    <name type="scientific">Eubacterium plexicaudatum ASF492</name>
    <dbReference type="NCBI Taxonomy" id="1235802"/>
    <lineage>
        <taxon>Bacteria</taxon>
        <taxon>Bacillati</taxon>
        <taxon>Bacillota</taxon>
        <taxon>Clostridia</taxon>
        <taxon>Eubacteriales</taxon>
        <taxon>Eubacteriaceae</taxon>
        <taxon>Eubacterium</taxon>
    </lineage>
</organism>
<dbReference type="PATRIC" id="fig|1235802.3.peg.2259"/>
<protein>
    <recommendedName>
        <fullName evidence="5">Polysaccharide pyruvyl transferase domain-containing protein</fullName>
    </recommendedName>
</protein>
<evidence type="ECO:0000259" key="2">
    <source>
        <dbReference type="Pfam" id="PF04230"/>
    </source>
</evidence>
<feature type="domain" description="GP-PDE" evidence="1">
    <location>
        <begin position="393"/>
        <end position="624"/>
    </location>
</feature>
<dbReference type="PANTHER" id="PTHR36836:SF1">
    <property type="entry name" value="COLANIC ACID BIOSYNTHESIS PROTEIN WCAK"/>
    <property type="match status" value="1"/>
</dbReference>
<proteinExistence type="predicted"/>
<dbReference type="Pfam" id="PF03009">
    <property type="entry name" value="GDPD"/>
    <property type="match status" value="1"/>
</dbReference>
<name>N2APH7_9FIRM</name>
<sequence>MFKRPYRKIIYRKKVKILLIRIVNRNLGDQVIAENAAYLVRQALPRLTRRHYVLHSYDIQSEDYELLRTADLIIFVGGGLIKYRQEDFHTYVPSILEFAAEHAIPVCFNCVGVEGYDASDARCLRLAETLNAGCVKVITVRDDLETLQRDYIKSDCIAVSAAIDPAVFTSEVYGITRQTHSKVIGLGIVRHRIFEDYGITHITKEFQLEMWKGVAKELEARGYRWQFYVNGLRSDYDFAIELLQYMGRESEASVLLAPRPVESRELVALTASYAGVIACRMHANIIAYALGIPSVGLVWNDKMVFWGERIGCPERFLTSERFEPRQIVQCLEDSMGAGCAPCPDKLKQSICRPLRQFVHRYGAAAWKKNRSVHLKKPLNWADRLVAVALGGIGMRYSNMNTPDGLEHACAHGFRIFEADIRLTKDGKPVCVNGWSKGSYEKLGVDPQQYTDGMDYAEFMKCKMYGSYETMDAQHLLEQMCGKEGDWKLILDIGKPSKAILADMIIRLHEICLPYMDRINLTEHLFIRLQSKYDVEAVQEAALPMQVMYYVPPKQVREEKKTTLDSIGKYCKKRGIQWVSLPKETLDEEVMAYLHKQKLKSCLFSFNRYTEICMAVQMGVDWIATSYLSIAEMEDWYESGYTIVIR</sequence>
<keyword evidence="4" id="KW-1185">Reference proteome</keyword>
<comment type="caution">
    <text evidence="3">The sequence shown here is derived from an EMBL/GenBank/DDBJ whole genome shotgun (WGS) entry which is preliminary data.</text>
</comment>
<dbReference type="GO" id="GO:0006629">
    <property type="term" value="P:lipid metabolic process"/>
    <property type="evidence" value="ECO:0007669"/>
    <property type="project" value="InterPro"/>
</dbReference>
<dbReference type="Proteomes" id="UP000012589">
    <property type="component" value="Unassembled WGS sequence"/>
</dbReference>
<dbReference type="Pfam" id="PF04230">
    <property type="entry name" value="PS_pyruv_trans"/>
    <property type="match status" value="1"/>
</dbReference>
<dbReference type="EMBL" id="AQFT01000066">
    <property type="protein sequence ID" value="EMZ27985.1"/>
    <property type="molecule type" value="Genomic_DNA"/>
</dbReference>
<dbReference type="OrthoDB" id="286702at2"/>
<accession>N2APH7</accession>
<reference evidence="3 4" key="1">
    <citation type="journal article" date="2014" name="Genome Announc.">
        <title>Draft genome sequences of the altered schaedler flora, a defined bacterial community from gnotobiotic mice.</title>
        <authorList>
            <person name="Wannemuehler M.J."/>
            <person name="Overstreet A.M."/>
            <person name="Ward D.V."/>
            <person name="Phillips G.J."/>
        </authorList>
    </citation>
    <scope>NUCLEOTIDE SEQUENCE [LARGE SCALE GENOMIC DNA]</scope>
    <source>
        <strain evidence="3 4">ASF492</strain>
    </source>
</reference>
<dbReference type="InterPro" id="IPR030395">
    <property type="entry name" value="GP_PDE_dom"/>
</dbReference>
<dbReference type="AlphaFoldDB" id="N2APH7"/>
<feature type="domain" description="Polysaccharide pyruvyl transferase" evidence="2">
    <location>
        <begin position="26"/>
        <end position="300"/>
    </location>
</feature>
<dbReference type="InterPro" id="IPR017946">
    <property type="entry name" value="PLC-like_Pdiesterase_TIM-brl"/>
</dbReference>
<dbReference type="eggNOG" id="COG2327">
    <property type="taxonomic scope" value="Bacteria"/>
</dbReference>
<dbReference type="Gene3D" id="3.40.50.2000">
    <property type="entry name" value="Glycogen Phosphorylase B"/>
    <property type="match status" value="1"/>
</dbReference>
<evidence type="ECO:0000259" key="1">
    <source>
        <dbReference type="Pfam" id="PF03009"/>
    </source>
</evidence>
<gene>
    <name evidence="3" type="ORF">C823_02126</name>
</gene>
<dbReference type="PANTHER" id="PTHR36836">
    <property type="entry name" value="COLANIC ACID BIOSYNTHESIS PROTEIN WCAK"/>
    <property type="match status" value="1"/>
</dbReference>
<dbReference type="SUPFAM" id="SSF51695">
    <property type="entry name" value="PLC-like phosphodiesterases"/>
    <property type="match status" value="1"/>
</dbReference>
<dbReference type="Gene3D" id="3.20.20.190">
    <property type="entry name" value="Phosphatidylinositol (PI) phosphodiesterase"/>
    <property type="match status" value="1"/>
</dbReference>
<evidence type="ECO:0000313" key="3">
    <source>
        <dbReference type="EMBL" id="EMZ27985.1"/>
    </source>
</evidence>
<evidence type="ECO:0000313" key="4">
    <source>
        <dbReference type="Proteomes" id="UP000012589"/>
    </source>
</evidence>